<evidence type="ECO:0000256" key="1">
    <source>
        <dbReference type="ARBA" id="ARBA00023015"/>
    </source>
</evidence>
<name>A0ABM7IFW8_9MYCO</name>
<keyword evidence="1" id="KW-0805">Transcription regulation</keyword>
<dbReference type="InterPro" id="IPR050204">
    <property type="entry name" value="AraC_XylS_family_regulators"/>
</dbReference>
<feature type="domain" description="HTH araC/xylS-type" evidence="4">
    <location>
        <begin position="149"/>
        <end position="250"/>
    </location>
</feature>
<evidence type="ECO:0000256" key="3">
    <source>
        <dbReference type="ARBA" id="ARBA00023163"/>
    </source>
</evidence>
<proteinExistence type="predicted"/>
<dbReference type="SMART" id="SM00342">
    <property type="entry name" value="HTH_ARAC"/>
    <property type="match status" value="1"/>
</dbReference>
<organism evidence="5 6">
    <name type="scientific">Mycolicibacterium aubagnense</name>
    <dbReference type="NCBI Taxonomy" id="319707"/>
    <lineage>
        <taxon>Bacteria</taxon>
        <taxon>Bacillati</taxon>
        <taxon>Actinomycetota</taxon>
        <taxon>Actinomycetes</taxon>
        <taxon>Mycobacteriales</taxon>
        <taxon>Mycobacteriaceae</taxon>
        <taxon>Mycolicibacterium</taxon>
    </lineage>
</organism>
<dbReference type="Gene3D" id="1.10.10.60">
    <property type="entry name" value="Homeodomain-like"/>
    <property type="match status" value="1"/>
</dbReference>
<dbReference type="RefSeq" id="WP_138227981.1">
    <property type="nucleotide sequence ID" value="NZ_AP022577.1"/>
</dbReference>
<dbReference type="InterPro" id="IPR018060">
    <property type="entry name" value="HTH_AraC"/>
</dbReference>
<keyword evidence="6" id="KW-1185">Reference proteome</keyword>
<evidence type="ECO:0000313" key="5">
    <source>
        <dbReference type="EMBL" id="BBX85534.1"/>
    </source>
</evidence>
<dbReference type="EMBL" id="AP022577">
    <property type="protein sequence ID" value="BBX85534.1"/>
    <property type="molecule type" value="Genomic_DNA"/>
</dbReference>
<sequence>MVVGALPETFALDDRPVCWLSLGATIYLGPPLDLSGHARMVGALILGISGPLTMTTDGQSVRARSVFIPAQAVTQIVQVPERVAVCTFDPTATRVAHCTHGMRETGKGLYTGHRNERILIEMLTQDVFNPYRILQQLGVSSPSTSRRVDPRITLLGEQVRRDPQTTLSASEAAATVSLSPSYFLTLFAAETGTTFRRYRLWVRLIHAATAVADGKSLTQASADAGFASPSHLSDTARALLGVSTTAALATGARLLVD</sequence>
<dbReference type="PROSITE" id="PS01124">
    <property type="entry name" value="HTH_ARAC_FAMILY_2"/>
    <property type="match status" value="1"/>
</dbReference>
<gene>
    <name evidence="5" type="ORF">MAUB_34070</name>
</gene>
<dbReference type="InterPro" id="IPR009057">
    <property type="entry name" value="Homeodomain-like_sf"/>
</dbReference>
<dbReference type="Pfam" id="PF12833">
    <property type="entry name" value="HTH_18"/>
    <property type="match status" value="1"/>
</dbReference>
<reference evidence="5 6" key="1">
    <citation type="journal article" date="2019" name="Emerg. Microbes Infect.">
        <title>Comprehensive subspecies identification of 175 nontuberculous mycobacteria species based on 7547 genomic profiles.</title>
        <authorList>
            <person name="Matsumoto Y."/>
            <person name="Kinjo T."/>
            <person name="Motooka D."/>
            <person name="Nabeya D."/>
            <person name="Jung N."/>
            <person name="Uechi K."/>
            <person name="Horii T."/>
            <person name="Iida T."/>
            <person name="Fujita J."/>
            <person name="Nakamura S."/>
        </authorList>
    </citation>
    <scope>NUCLEOTIDE SEQUENCE [LARGE SCALE GENOMIC DNA]</scope>
    <source>
        <strain evidence="5 6">JCM 15296</strain>
    </source>
</reference>
<dbReference type="SUPFAM" id="SSF46689">
    <property type="entry name" value="Homeodomain-like"/>
    <property type="match status" value="1"/>
</dbReference>
<evidence type="ECO:0000256" key="2">
    <source>
        <dbReference type="ARBA" id="ARBA00023125"/>
    </source>
</evidence>
<evidence type="ECO:0000313" key="6">
    <source>
        <dbReference type="Proteomes" id="UP000465609"/>
    </source>
</evidence>
<protein>
    <submittedName>
        <fullName evidence="5">Transcriptional regulator</fullName>
    </submittedName>
</protein>
<evidence type="ECO:0000259" key="4">
    <source>
        <dbReference type="PROSITE" id="PS01124"/>
    </source>
</evidence>
<keyword evidence="2" id="KW-0238">DNA-binding</keyword>
<keyword evidence="3" id="KW-0804">Transcription</keyword>
<dbReference type="Proteomes" id="UP000465609">
    <property type="component" value="Chromosome"/>
</dbReference>
<accession>A0ABM7IFW8</accession>
<dbReference type="PANTHER" id="PTHR46796">
    <property type="entry name" value="HTH-TYPE TRANSCRIPTIONAL ACTIVATOR RHAS-RELATED"/>
    <property type="match status" value="1"/>
</dbReference>